<feature type="compositionally biased region" description="Basic and acidic residues" evidence="1">
    <location>
        <begin position="42"/>
        <end position="53"/>
    </location>
</feature>
<evidence type="ECO:0000256" key="1">
    <source>
        <dbReference type="SAM" id="MobiDB-lite"/>
    </source>
</evidence>
<evidence type="ECO:0000313" key="2">
    <source>
        <dbReference type="EMBL" id="NEC85966.1"/>
    </source>
</evidence>
<reference evidence="2" key="1">
    <citation type="submission" date="2020-01" db="EMBL/GenBank/DDBJ databases">
        <title>Insect and environment-associated Actinomycetes.</title>
        <authorList>
            <person name="Currrie C."/>
            <person name="Chevrette M."/>
            <person name="Carlson C."/>
            <person name="Stubbendieck R."/>
            <person name="Wendt-Pienkowski E."/>
        </authorList>
    </citation>
    <scope>NUCLEOTIDE SEQUENCE</scope>
    <source>
        <strain evidence="2">SID12501</strain>
    </source>
</reference>
<accession>A0A6B3BN24</accession>
<organism evidence="2">
    <name type="scientific">Streptomyces sp. SID12501</name>
    <dbReference type="NCBI Taxonomy" id="2706042"/>
    <lineage>
        <taxon>Bacteria</taxon>
        <taxon>Bacillati</taxon>
        <taxon>Actinomycetota</taxon>
        <taxon>Actinomycetes</taxon>
        <taxon>Kitasatosporales</taxon>
        <taxon>Streptomycetaceae</taxon>
        <taxon>Streptomyces</taxon>
    </lineage>
</organism>
<protein>
    <submittedName>
        <fullName evidence="2">Uncharacterized protein</fullName>
    </submittedName>
</protein>
<feature type="region of interest" description="Disordered" evidence="1">
    <location>
        <begin position="1"/>
        <end position="53"/>
    </location>
</feature>
<proteinExistence type="predicted"/>
<dbReference type="EMBL" id="JAAGLU010000006">
    <property type="protein sequence ID" value="NEC85966.1"/>
    <property type="molecule type" value="Genomic_DNA"/>
</dbReference>
<comment type="caution">
    <text evidence="2">The sequence shown here is derived from an EMBL/GenBank/DDBJ whole genome shotgun (WGS) entry which is preliminary data.</text>
</comment>
<sequence>MSFRIVAPLTPRRNPDPNADPNANQFPQNPQDAQQAGRRRPRPGDPRPPRFGF</sequence>
<dbReference type="RefSeq" id="WP_164313425.1">
    <property type="nucleotide sequence ID" value="NZ_JAAGLU010000006.1"/>
</dbReference>
<dbReference type="AlphaFoldDB" id="A0A6B3BN24"/>
<gene>
    <name evidence="2" type="ORF">G3I71_09070</name>
</gene>
<feature type="compositionally biased region" description="Low complexity" evidence="1">
    <location>
        <begin position="16"/>
        <end position="36"/>
    </location>
</feature>
<name>A0A6B3BN24_9ACTN</name>